<evidence type="ECO:0000256" key="1">
    <source>
        <dbReference type="SAM" id="MobiDB-lite"/>
    </source>
</evidence>
<protein>
    <submittedName>
        <fullName evidence="2">Uncharacterized protein</fullName>
    </submittedName>
</protein>
<evidence type="ECO:0000313" key="2">
    <source>
        <dbReference type="EMBL" id="KAJ1098765.1"/>
    </source>
</evidence>
<comment type="caution">
    <text evidence="2">The sequence shown here is derived from an EMBL/GenBank/DDBJ whole genome shotgun (WGS) entry which is preliminary data.</text>
</comment>
<dbReference type="EMBL" id="JANPWB010000014">
    <property type="protein sequence ID" value="KAJ1098765.1"/>
    <property type="molecule type" value="Genomic_DNA"/>
</dbReference>
<sequence>MTLPPPAPLLTGRQELHLSSGPIEGDLRWPLFCFPHSCSCRVPKGGTSPVYQSSQLACRVLPAATFTSHGTPQAFKLSKAASSTLHLHRAGCHQDRQPKSGPPAGREAGPCKVPRCLQGITTIPKMAPKKLSQWHHQPVPTGVAGTQQAHRRVSPAQRKASGSPARPADPQPAPPRPQGTGKETQRPSPQFSRASTPHRDPTAGTKLSPGEPQAGREKPPTRTGPSASPEQRANQPQAPGSHGEAGQRGPRSDTTAVLARAKSSPPPVSGSTSAGDVACRKVRSGASPSGPAQRGPGHPPPPQESAHLGLHNVLCHSGQQHQQLQRAAQQGDPNKFTRDRINAKLRP</sequence>
<dbReference type="Proteomes" id="UP001066276">
    <property type="component" value="Chromosome 10"/>
</dbReference>
<dbReference type="AlphaFoldDB" id="A0AAV7MF00"/>
<name>A0AAV7MF00_PLEWA</name>
<gene>
    <name evidence="2" type="ORF">NDU88_003872</name>
</gene>
<evidence type="ECO:0000313" key="3">
    <source>
        <dbReference type="Proteomes" id="UP001066276"/>
    </source>
</evidence>
<feature type="compositionally biased region" description="Basic and acidic residues" evidence="1">
    <location>
        <begin position="335"/>
        <end position="347"/>
    </location>
</feature>
<feature type="compositionally biased region" description="Pro residues" evidence="1">
    <location>
        <begin position="167"/>
        <end position="177"/>
    </location>
</feature>
<accession>A0AAV7MF00</accession>
<feature type="region of interest" description="Disordered" evidence="1">
    <location>
        <begin position="88"/>
        <end position="112"/>
    </location>
</feature>
<keyword evidence="3" id="KW-1185">Reference proteome</keyword>
<reference evidence="2" key="1">
    <citation type="journal article" date="2022" name="bioRxiv">
        <title>Sequencing and chromosome-scale assembly of the giantPleurodeles waltlgenome.</title>
        <authorList>
            <person name="Brown T."/>
            <person name="Elewa A."/>
            <person name="Iarovenko S."/>
            <person name="Subramanian E."/>
            <person name="Araus A.J."/>
            <person name="Petzold A."/>
            <person name="Susuki M."/>
            <person name="Suzuki K.-i.T."/>
            <person name="Hayashi T."/>
            <person name="Toyoda A."/>
            <person name="Oliveira C."/>
            <person name="Osipova E."/>
            <person name="Leigh N.D."/>
            <person name="Simon A."/>
            <person name="Yun M.H."/>
        </authorList>
    </citation>
    <scope>NUCLEOTIDE SEQUENCE</scope>
    <source>
        <strain evidence="2">20211129_DDA</strain>
        <tissue evidence="2">Liver</tissue>
    </source>
</reference>
<organism evidence="2 3">
    <name type="scientific">Pleurodeles waltl</name>
    <name type="common">Iberian ribbed newt</name>
    <dbReference type="NCBI Taxonomy" id="8319"/>
    <lineage>
        <taxon>Eukaryota</taxon>
        <taxon>Metazoa</taxon>
        <taxon>Chordata</taxon>
        <taxon>Craniata</taxon>
        <taxon>Vertebrata</taxon>
        <taxon>Euteleostomi</taxon>
        <taxon>Amphibia</taxon>
        <taxon>Batrachia</taxon>
        <taxon>Caudata</taxon>
        <taxon>Salamandroidea</taxon>
        <taxon>Salamandridae</taxon>
        <taxon>Pleurodelinae</taxon>
        <taxon>Pleurodeles</taxon>
    </lineage>
</organism>
<feature type="compositionally biased region" description="Low complexity" evidence="1">
    <location>
        <begin position="319"/>
        <end position="330"/>
    </location>
</feature>
<feature type="compositionally biased region" description="Polar residues" evidence="1">
    <location>
        <begin position="186"/>
        <end position="195"/>
    </location>
</feature>
<feature type="region of interest" description="Disordered" evidence="1">
    <location>
        <begin position="130"/>
        <end position="347"/>
    </location>
</feature>
<proteinExistence type="predicted"/>
<feature type="compositionally biased region" description="Polar residues" evidence="1">
    <location>
        <begin position="223"/>
        <end position="238"/>
    </location>
</feature>